<dbReference type="InterPro" id="IPR051043">
    <property type="entry name" value="Sulfatase_Mod_Factor_Kinase"/>
</dbReference>
<accession>A0A318E433</accession>
<dbReference type="Pfam" id="PF12867">
    <property type="entry name" value="DinB_2"/>
    <property type="match status" value="1"/>
</dbReference>
<protein>
    <submittedName>
        <fullName evidence="6">Ergothioneine biosynthesis protein EgtB</fullName>
    </submittedName>
</protein>
<dbReference type="PANTHER" id="PTHR23150:SF36">
    <property type="entry name" value="HERCYNINE OXYGENASE"/>
    <property type="match status" value="1"/>
</dbReference>
<organism evidence="6 7">
    <name type="scientific">Sinimarinibacterium flocculans</name>
    <dbReference type="NCBI Taxonomy" id="985250"/>
    <lineage>
        <taxon>Bacteria</taxon>
        <taxon>Pseudomonadati</taxon>
        <taxon>Pseudomonadota</taxon>
        <taxon>Gammaproteobacteria</taxon>
        <taxon>Nevskiales</taxon>
        <taxon>Nevskiaceae</taxon>
        <taxon>Sinimarinibacterium</taxon>
    </lineage>
</organism>
<dbReference type="Proteomes" id="UP000248330">
    <property type="component" value="Unassembled WGS sequence"/>
</dbReference>
<dbReference type="InterPro" id="IPR024775">
    <property type="entry name" value="DinB-like"/>
</dbReference>
<dbReference type="InterPro" id="IPR016187">
    <property type="entry name" value="CTDL_fold"/>
</dbReference>
<keyword evidence="2" id="KW-0408">Iron</keyword>
<dbReference type="Gene3D" id="3.90.1580.10">
    <property type="entry name" value="paralog of FGE (formylglycine-generating enzyme)"/>
    <property type="match status" value="2"/>
</dbReference>
<dbReference type="Pfam" id="PF03781">
    <property type="entry name" value="FGE-sulfatase"/>
    <property type="match status" value="2"/>
</dbReference>
<keyword evidence="7" id="KW-1185">Reference proteome</keyword>
<evidence type="ECO:0000259" key="5">
    <source>
        <dbReference type="Pfam" id="PF12867"/>
    </source>
</evidence>
<dbReference type="SUPFAM" id="SSF56436">
    <property type="entry name" value="C-type lectin-like"/>
    <property type="match status" value="1"/>
</dbReference>
<dbReference type="InterPro" id="IPR005532">
    <property type="entry name" value="SUMF_dom"/>
</dbReference>
<gene>
    <name evidence="6" type="ORF">C8D93_1229</name>
</gene>
<reference evidence="6 7" key="1">
    <citation type="submission" date="2018-04" db="EMBL/GenBank/DDBJ databases">
        <title>Genomic Encyclopedia of Type Strains, Phase IV (KMG-IV): sequencing the most valuable type-strain genomes for metagenomic binning, comparative biology and taxonomic classification.</title>
        <authorList>
            <person name="Goeker M."/>
        </authorList>
    </citation>
    <scope>NUCLEOTIDE SEQUENCE [LARGE SCALE GENOMIC DNA]</scope>
    <source>
        <strain evidence="6 7">DSM 104150</strain>
    </source>
</reference>
<comment type="pathway">
    <text evidence="3">Amino-acid biosynthesis; ergothioneine biosynthesis.</text>
</comment>
<dbReference type="PANTHER" id="PTHR23150">
    <property type="entry name" value="SULFATASE MODIFYING FACTOR 1, 2"/>
    <property type="match status" value="1"/>
</dbReference>
<proteinExistence type="predicted"/>
<dbReference type="InterPro" id="IPR042095">
    <property type="entry name" value="SUMF_sf"/>
</dbReference>
<comment type="caution">
    <text evidence="6">The sequence shown here is derived from an EMBL/GenBank/DDBJ whole genome shotgun (WGS) entry which is preliminary data.</text>
</comment>
<dbReference type="NCBIfam" id="TIGR03440">
    <property type="entry name" value="egtB_TIGR03440"/>
    <property type="match status" value="1"/>
</dbReference>
<evidence type="ECO:0000256" key="1">
    <source>
        <dbReference type="ARBA" id="ARBA00023002"/>
    </source>
</evidence>
<dbReference type="InterPro" id="IPR017806">
    <property type="entry name" value="EgtB"/>
</dbReference>
<dbReference type="SUPFAM" id="SSF109854">
    <property type="entry name" value="DinB/YfiT-like putative metalloenzymes"/>
    <property type="match status" value="1"/>
</dbReference>
<dbReference type="RefSeq" id="WP_110267046.1">
    <property type="nucleotide sequence ID" value="NZ_CAWNXA010000022.1"/>
</dbReference>
<evidence type="ECO:0000256" key="2">
    <source>
        <dbReference type="ARBA" id="ARBA00023004"/>
    </source>
</evidence>
<evidence type="ECO:0000259" key="4">
    <source>
        <dbReference type="Pfam" id="PF03781"/>
    </source>
</evidence>
<dbReference type="AlphaFoldDB" id="A0A318E433"/>
<dbReference type="InterPro" id="IPR034660">
    <property type="entry name" value="DinB/YfiT-like"/>
</dbReference>
<evidence type="ECO:0000256" key="3">
    <source>
        <dbReference type="ARBA" id="ARBA00037882"/>
    </source>
</evidence>
<evidence type="ECO:0000313" key="6">
    <source>
        <dbReference type="EMBL" id="PXV62925.1"/>
    </source>
</evidence>
<name>A0A318E433_9GAMM</name>
<dbReference type="GO" id="GO:0052699">
    <property type="term" value="P:ergothioneine biosynthetic process"/>
    <property type="evidence" value="ECO:0007669"/>
    <property type="project" value="InterPro"/>
</dbReference>
<feature type="domain" description="DinB-like" evidence="5">
    <location>
        <begin position="20"/>
        <end position="150"/>
    </location>
</feature>
<dbReference type="OrthoDB" id="9768004at2"/>
<dbReference type="EMBL" id="QICN01000022">
    <property type="protein sequence ID" value="PXV62925.1"/>
    <property type="molecule type" value="Genomic_DNA"/>
</dbReference>
<feature type="domain" description="Sulfatase-modifying factor enzyme-like" evidence="4">
    <location>
        <begin position="324"/>
        <end position="397"/>
    </location>
</feature>
<sequence length="399" mass="44726">MQHVRSGAGATASSGLLARFAEVRRCSLQLVEGLSPEDCQVQSMADASPLKWHLGHTTWFFETFVLPALDPDFARFDARFAHLFNSYYNGVGTMHARPLRGLLTRPDLETVMSYRAHVDAAVERLCASSDPARWAELLELGLQHEQQHQELMLTDLLHAFSCNPMQPAYRSMPPATVADVPLHWRRVEAGLRMIGHAGDGFAFDNELPRHRVWLDAFEMASRPVTNAEYRAFIEDGGYRDPLLWLSAGWAQVQDEGWQRPMYWSEDNRHAFGLYGLQPLQPHAPVCHLSYYEADAYARWAGAGLPTEAQWEVAMAVHDADLAAAGQVWEWTSSAYAAYPGFRPAAGAIGEYNGKFMCGQYVLRGGSAATPPGHGRLTYRNFFPPSARWQFSGLRLVREL</sequence>
<feature type="domain" description="Sulfatase-modifying factor enzyme-like" evidence="4">
    <location>
        <begin position="187"/>
        <end position="315"/>
    </location>
</feature>
<keyword evidence="1" id="KW-0560">Oxidoreductase</keyword>
<evidence type="ECO:0000313" key="7">
    <source>
        <dbReference type="Proteomes" id="UP000248330"/>
    </source>
</evidence>